<feature type="compositionally biased region" description="Acidic residues" evidence="1">
    <location>
        <begin position="26"/>
        <end position="36"/>
    </location>
</feature>
<evidence type="ECO:0008006" key="4">
    <source>
        <dbReference type="Google" id="ProtNLM"/>
    </source>
</evidence>
<dbReference type="Pfam" id="PF04910">
    <property type="entry name" value="Tcf25"/>
    <property type="match status" value="1"/>
</dbReference>
<comment type="caution">
    <text evidence="2">The sequence shown here is derived from an EMBL/GenBank/DDBJ whole genome shotgun (WGS) entry which is preliminary data.</text>
</comment>
<accession>A0A9N9QBB5</accession>
<dbReference type="PANTHER" id="PTHR22684:SF0">
    <property type="entry name" value="RIBOSOME QUALITY CONTROL COMPLEX SUBUNIT TCF25"/>
    <property type="match status" value="1"/>
</dbReference>
<dbReference type="Proteomes" id="UP000701801">
    <property type="component" value="Unassembled WGS sequence"/>
</dbReference>
<feature type="compositionally biased region" description="Basic and acidic residues" evidence="1">
    <location>
        <begin position="106"/>
        <end position="116"/>
    </location>
</feature>
<dbReference type="GO" id="GO:1990116">
    <property type="term" value="P:ribosome-associated ubiquitin-dependent protein catabolic process"/>
    <property type="evidence" value="ECO:0007669"/>
    <property type="project" value="TreeGrafter"/>
</dbReference>
<feature type="region of interest" description="Disordered" evidence="1">
    <location>
        <begin position="180"/>
        <end position="202"/>
    </location>
</feature>
<gene>
    <name evidence="2" type="ORF">HYALB_00013825</name>
</gene>
<sequence>MSSRQLRKLQQQKDLELAQAKLKAQEEEEEEEESDDEPVHQPPSKASLFANLAALEDNDDDSDEAKGSEKEEEDKAQDLSEPEPTTIAPPKKAKKSKKKKKKAKAKEKEQPPKPETGEDEIEAALKELDLKKPSGSGSSNQVQVDPEYERICALLGINAQHLKVANEMRNLFGRAAVEVHDDPGGPVGRGARRRQQRGQNQQVDLETALKGRHSPGKGLPEVTLRRNCLIQGKDDWPKAPTGGLTLAIVDDLRKSDGTIEFRFDHNQQYQLLQQTFQQFVEMGDPQNLIGLLIRNPYHISLLIQVSKIAKDQTDHALSADLLERALFTFGRAATTLFNTQLSAGKARLDFSRPENRELWLAGYQYIKSLVMKGTYRTALEWAKLLLSLDPEDDPYCMRFMVHHLALRAGEFNWLLDLFESNLPELWGHSTAIAHIKPSLALAAMSLKEGAQCRKLLTESMKTVPWLYTRLFKELNLDAPPSIWGIEARSDAEILLTEIYVLQTKDLWNTTGATSLLMEIAHTIPKVGDQQIDPLDNSAMTLSVVRYVYLDNTPSLMALAPSNLLHRSNNSDSDPLPPDTNIFSYESQRLTIEGFQRPNGMGGDFYNLPAALMRLIPGLRAPNAAGAELEDPEEAQIRRELEEAIAGDDDGREATMPVPLGLVRRVLGMIWPGDERAAEEYLSDLDDEEENGDEWDSDTETDVEMPELVEQDGDGEEGTDDEMPGLVPA</sequence>
<feature type="region of interest" description="Disordered" evidence="1">
    <location>
        <begin position="1"/>
        <end position="119"/>
    </location>
</feature>
<dbReference type="AlphaFoldDB" id="A0A9N9QBB5"/>
<organism evidence="2 3">
    <name type="scientific">Hymenoscyphus albidus</name>
    <dbReference type="NCBI Taxonomy" id="595503"/>
    <lineage>
        <taxon>Eukaryota</taxon>
        <taxon>Fungi</taxon>
        <taxon>Dikarya</taxon>
        <taxon>Ascomycota</taxon>
        <taxon>Pezizomycotina</taxon>
        <taxon>Leotiomycetes</taxon>
        <taxon>Helotiales</taxon>
        <taxon>Helotiaceae</taxon>
        <taxon>Hymenoscyphus</taxon>
    </lineage>
</organism>
<evidence type="ECO:0000313" key="3">
    <source>
        <dbReference type="Proteomes" id="UP000701801"/>
    </source>
</evidence>
<evidence type="ECO:0000313" key="2">
    <source>
        <dbReference type="EMBL" id="CAG8981944.1"/>
    </source>
</evidence>
<dbReference type="PANTHER" id="PTHR22684">
    <property type="entry name" value="NULP1-RELATED"/>
    <property type="match status" value="1"/>
</dbReference>
<proteinExistence type="predicted"/>
<feature type="region of interest" description="Disordered" evidence="1">
    <location>
        <begin position="678"/>
        <end position="728"/>
    </location>
</feature>
<name>A0A9N9QBB5_9HELO</name>
<dbReference type="InterPro" id="IPR006994">
    <property type="entry name" value="TCF25/Rqc1"/>
</dbReference>
<dbReference type="EMBL" id="CAJVRM010000546">
    <property type="protein sequence ID" value="CAG8981944.1"/>
    <property type="molecule type" value="Genomic_DNA"/>
</dbReference>
<protein>
    <recommendedName>
        <fullName evidence="4">DUF654-domain-containing protein</fullName>
    </recommendedName>
</protein>
<dbReference type="GO" id="GO:0072344">
    <property type="term" value="P:rescue of stalled ribosome"/>
    <property type="evidence" value="ECO:0007669"/>
    <property type="project" value="TreeGrafter"/>
</dbReference>
<feature type="compositionally biased region" description="Acidic residues" evidence="1">
    <location>
        <begin position="680"/>
        <end position="722"/>
    </location>
</feature>
<reference evidence="2" key="1">
    <citation type="submission" date="2021-07" db="EMBL/GenBank/DDBJ databases">
        <authorList>
            <person name="Durling M."/>
        </authorList>
    </citation>
    <scope>NUCLEOTIDE SEQUENCE</scope>
</reference>
<keyword evidence="3" id="KW-1185">Reference proteome</keyword>
<dbReference type="GO" id="GO:1990112">
    <property type="term" value="C:RQC complex"/>
    <property type="evidence" value="ECO:0007669"/>
    <property type="project" value="TreeGrafter"/>
</dbReference>
<dbReference type="OrthoDB" id="205993at2759"/>
<feature type="compositionally biased region" description="Basic residues" evidence="1">
    <location>
        <begin position="91"/>
        <end position="105"/>
    </location>
</feature>
<evidence type="ECO:0000256" key="1">
    <source>
        <dbReference type="SAM" id="MobiDB-lite"/>
    </source>
</evidence>